<keyword evidence="7 14" id="KW-0418">Kinase</keyword>
<dbReference type="InterPro" id="IPR035907">
    <property type="entry name" value="Hppk_sf"/>
</dbReference>
<evidence type="ECO:0000259" key="13">
    <source>
        <dbReference type="Pfam" id="PF01288"/>
    </source>
</evidence>
<gene>
    <name evidence="14" type="ORF">MTBPR1_10335</name>
</gene>
<dbReference type="EC" id="2.7.6.3" evidence="3"/>
<feature type="domain" description="7,8-dihydro-6-hydroxymethylpterin-pyrophosphokinase" evidence="13">
    <location>
        <begin position="4"/>
        <end position="140"/>
    </location>
</feature>
<dbReference type="GO" id="GO:0005524">
    <property type="term" value="F:ATP binding"/>
    <property type="evidence" value="ECO:0007669"/>
    <property type="project" value="UniProtKB-KW"/>
</dbReference>
<dbReference type="OrthoDB" id="9808041at2"/>
<evidence type="ECO:0000313" key="14">
    <source>
        <dbReference type="EMBL" id="SCA55088.1"/>
    </source>
</evidence>
<evidence type="ECO:0000256" key="11">
    <source>
        <dbReference type="ARBA" id="ARBA00029766"/>
    </source>
</evidence>
<comment type="pathway">
    <text evidence="1">Cofactor biosynthesis; tetrahydrofolate biosynthesis; 2-amino-4-hydroxy-6-hydroxymethyl-7,8-dihydropteridine diphosphate from 7,8-dihydroneopterin triphosphate: step 4/4.</text>
</comment>
<dbReference type="AlphaFoldDB" id="A0A1C3RCX8"/>
<evidence type="ECO:0000256" key="2">
    <source>
        <dbReference type="ARBA" id="ARBA00005810"/>
    </source>
</evidence>
<accession>A0A1C3RCX8</accession>
<dbReference type="GO" id="GO:0046654">
    <property type="term" value="P:tetrahydrofolate biosynthetic process"/>
    <property type="evidence" value="ECO:0007669"/>
    <property type="project" value="UniProtKB-UniPathway"/>
</dbReference>
<evidence type="ECO:0000256" key="8">
    <source>
        <dbReference type="ARBA" id="ARBA00022840"/>
    </source>
</evidence>
<evidence type="ECO:0000256" key="9">
    <source>
        <dbReference type="ARBA" id="ARBA00022909"/>
    </source>
</evidence>
<comment type="function">
    <text evidence="10">Catalyzes the transfer of pyrophosphate from adenosine triphosphate (ATP) to 6-hydroxymethyl-7,8-dihydropterin, an enzymatic step in folate biosynthesis pathway.</text>
</comment>
<evidence type="ECO:0000256" key="5">
    <source>
        <dbReference type="ARBA" id="ARBA00022679"/>
    </source>
</evidence>
<dbReference type="PANTHER" id="PTHR43071:SF1">
    <property type="entry name" value="2-AMINO-4-HYDROXY-6-HYDROXYMETHYLDIHYDROPTERIDINE PYROPHOSPHOKINASE"/>
    <property type="match status" value="1"/>
</dbReference>
<dbReference type="EMBL" id="FLYE01000001">
    <property type="protein sequence ID" value="SCA55088.1"/>
    <property type="molecule type" value="Genomic_DNA"/>
</dbReference>
<organism evidence="14 15">
    <name type="scientific">Candidatus Terasakiella magnetica</name>
    <dbReference type="NCBI Taxonomy" id="1867952"/>
    <lineage>
        <taxon>Bacteria</taxon>
        <taxon>Pseudomonadati</taxon>
        <taxon>Pseudomonadota</taxon>
        <taxon>Alphaproteobacteria</taxon>
        <taxon>Rhodospirillales</taxon>
        <taxon>Terasakiellaceae</taxon>
        <taxon>Terasakiella</taxon>
    </lineage>
</organism>
<evidence type="ECO:0000256" key="4">
    <source>
        <dbReference type="ARBA" id="ARBA00016218"/>
    </source>
</evidence>
<keyword evidence="15" id="KW-1185">Reference proteome</keyword>
<evidence type="ECO:0000256" key="10">
    <source>
        <dbReference type="ARBA" id="ARBA00029409"/>
    </source>
</evidence>
<evidence type="ECO:0000256" key="1">
    <source>
        <dbReference type="ARBA" id="ARBA00005051"/>
    </source>
</evidence>
<keyword evidence="6" id="KW-0547">Nucleotide-binding</keyword>
<evidence type="ECO:0000256" key="6">
    <source>
        <dbReference type="ARBA" id="ARBA00022741"/>
    </source>
</evidence>
<evidence type="ECO:0000256" key="12">
    <source>
        <dbReference type="ARBA" id="ARBA00033413"/>
    </source>
</evidence>
<dbReference type="GO" id="GO:0016301">
    <property type="term" value="F:kinase activity"/>
    <property type="evidence" value="ECO:0007669"/>
    <property type="project" value="UniProtKB-KW"/>
</dbReference>
<reference evidence="14 15" key="1">
    <citation type="submission" date="2016-07" db="EMBL/GenBank/DDBJ databases">
        <authorList>
            <person name="Lefevre C.T."/>
        </authorList>
    </citation>
    <scope>NUCLEOTIDE SEQUENCE [LARGE SCALE GENOMIC DNA]</scope>
    <source>
        <strain evidence="14">PR1</strain>
    </source>
</reference>
<dbReference type="GO" id="GO:0003848">
    <property type="term" value="F:2-amino-4-hydroxy-6-hydroxymethyldihydropteridine diphosphokinase activity"/>
    <property type="evidence" value="ECO:0007669"/>
    <property type="project" value="UniProtKB-EC"/>
</dbReference>
<dbReference type="STRING" id="1867952.MTBPR1_10335"/>
<evidence type="ECO:0000313" key="15">
    <source>
        <dbReference type="Proteomes" id="UP000231658"/>
    </source>
</evidence>
<keyword evidence="5" id="KW-0808">Transferase</keyword>
<sequence length="171" mass="19341">MILIGLGANLPSPKYGSPIETLDACLKRLSETGLTVVKASRWFKSAPVPMSDQPWYINGVAVIETALCPREVLEQLLKVENEFGRVRLEANAPRVLDLDLIAYYDEVIEDAGKIEDKPFCIPHPRMHERAFVLLPIQDISQDWTHPKKQVSLQELITQLPKDQIIEAIEQD</sequence>
<dbReference type="RefSeq" id="WP_069185802.1">
    <property type="nucleotide sequence ID" value="NZ_FLYE01000001.1"/>
</dbReference>
<dbReference type="CDD" id="cd00483">
    <property type="entry name" value="HPPK"/>
    <property type="match status" value="1"/>
</dbReference>
<name>A0A1C3RCX8_9PROT</name>
<comment type="similarity">
    <text evidence="2">Belongs to the HPPK family.</text>
</comment>
<evidence type="ECO:0000256" key="7">
    <source>
        <dbReference type="ARBA" id="ARBA00022777"/>
    </source>
</evidence>
<dbReference type="NCBIfam" id="TIGR01498">
    <property type="entry name" value="folK"/>
    <property type="match status" value="1"/>
</dbReference>
<dbReference type="PANTHER" id="PTHR43071">
    <property type="entry name" value="2-AMINO-4-HYDROXY-6-HYDROXYMETHYLDIHYDROPTERIDINE PYROPHOSPHOKINASE"/>
    <property type="match status" value="1"/>
</dbReference>
<dbReference type="SUPFAM" id="SSF55083">
    <property type="entry name" value="6-hydroxymethyl-7,8-dihydropterin pyrophosphokinase, HPPK"/>
    <property type="match status" value="1"/>
</dbReference>
<dbReference type="UniPathway" id="UPA00077">
    <property type="reaction ID" value="UER00155"/>
</dbReference>
<proteinExistence type="inferred from homology"/>
<dbReference type="GO" id="GO:0046656">
    <property type="term" value="P:folic acid biosynthetic process"/>
    <property type="evidence" value="ECO:0007669"/>
    <property type="project" value="UniProtKB-KW"/>
</dbReference>
<evidence type="ECO:0000256" key="3">
    <source>
        <dbReference type="ARBA" id="ARBA00013253"/>
    </source>
</evidence>
<dbReference type="Proteomes" id="UP000231658">
    <property type="component" value="Unassembled WGS sequence"/>
</dbReference>
<keyword evidence="8" id="KW-0067">ATP-binding</keyword>
<dbReference type="Pfam" id="PF01288">
    <property type="entry name" value="HPPK"/>
    <property type="match status" value="1"/>
</dbReference>
<protein>
    <recommendedName>
        <fullName evidence="4">2-amino-4-hydroxy-6-hydroxymethyldihydropteridine pyrophosphokinase</fullName>
        <ecNumber evidence="3">2.7.6.3</ecNumber>
    </recommendedName>
    <alternativeName>
        <fullName evidence="11">6-hydroxymethyl-7,8-dihydropterin pyrophosphokinase</fullName>
    </alternativeName>
    <alternativeName>
        <fullName evidence="12">7,8-dihydro-6-hydroxymethylpterin-pyrophosphokinase</fullName>
    </alternativeName>
</protein>
<dbReference type="Gene3D" id="3.30.70.560">
    <property type="entry name" value="7,8-Dihydro-6-hydroxymethylpterin-pyrophosphokinase HPPK"/>
    <property type="match status" value="1"/>
</dbReference>
<dbReference type="InterPro" id="IPR000550">
    <property type="entry name" value="Hppk"/>
</dbReference>
<keyword evidence="9" id="KW-0289">Folate biosynthesis</keyword>